<gene>
    <name evidence="2" type="ORF">Ddye_002994</name>
</gene>
<protein>
    <submittedName>
        <fullName evidence="2">Uncharacterized protein</fullName>
    </submittedName>
</protein>
<dbReference type="EMBL" id="JANJYI010000001">
    <property type="protein sequence ID" value="KAK2664420.1"/>
    <property type="molecule type" value="Genomic_DNA"/>
</dbReference>
<comment type="caution">
    <text evidence="2">The sequence shown here is derived from an EMBL/GenBank/DDBJ whole genome shotgun (WGS) entry which is preliminary data.</text>
</comment>
<reference evidence="2" key="1">
    <citation type="journal article" date="2023" name="Plant J.">
        <title>Genome sequences and population genomics provide insights into the demographic history, inbreeding, and mutation load of two 'living fossil' tree species of Dipteronia.</title>
        <authorList>
            <person name="Feng Y."/>
            <person name="Comes H.P."/>
            <person name="Chen J."/>
            <person name="Zhu S."/>
            <person name="Lu R."/>
            <person name="Zhang X."/>
            <person name="Li P."/>
            <person name="Qiu J."/>
            <person name="Olsen K.M."/>
            <person name="Qiu Y."/>
        </authorList>
    </citation>
    <scope>NUCLEOTIDE SEQUENCE</scope>
    <source>
        <strain evidence="2">KIB01</strain>
    </source>
</reference>
<feature type="region of interest" description="Disordered" evidence="1">
    <location>
        <begin position="1"/>
        <end position="22"/>
    </location>
</feature>
<sequence length="479" mass="54397">MKSINKKVVKPDKNGGQLKKGVVSQKDDNCTLRATGRKGKKQSLESAITDNEDDILDSTNVFQQFHKEVSDFKTKYIGGTSMNSTNSKCEGLNSVSKDSSNGVSNNFDVVASDLIDRNHLVDQGFIGSKFTWMTKRGIGEEIWVRLDIALCSMDLRIRFNEGFVRHFPRMISNHCLILLQLHSSQIPDRKFKPFRVEAMWMKHDGFEEKSKNCWLKDGDKNTKCFHLSTVIRRSINKLEGIKRDDGSWASFPTSRVFYTSNIIISKAKSYAETCGSHLTNNLENYLGAPLIHASRITLIKSMATSLPVYAMQSIKLPKEICSNLDEINKDILWGHTTDKRKMHLVNWETFCLPKAKEGRGIKQMKKMNQALLAKASWRLMQNENGLWDSILKAKYIKDDNIGKDEISFINNCSSTLSGFSFGAELTSKGLKWIVGDGCQILFWSDVWVPEFDSLMCHATVPLSVDQLHEKVSDYIYDEE</sequence>
<dbReference type="PANTHER" id="PTHR33116:SF78">
    <property type="entry name" value="OS12G0587133 PROTEIN"/>
    <property type="match status" value="1"/>
</dbReference>
<keyword evidence="3" id="KW-1185">Reference proteome</keyword>
<dbReference type="Proteomes" id="UP001280121">
    <property type="component" value="Unassembled WGS sequence"/>
</dbReference>
<dbReference type="PANTHER" id="PTHR33116">
    <property type="entry name" value="REVERSE TRANSCRIPTASE ZINC-BINDING DOMAIN-CONTAINING PROTEIN-RELATED-RELATED"/>
    <property type="match status" value="1"/>
</dbReference>
<dbReference type="AlphaFoldDB" id="A0AAE0CUW1"/>
<name>A0AAE0CUW1_9ROSI</name>
<proteinExistence type="predicted"/>
<evidence type="ECO:0000256" key="1">
    <source>
        <dbReference type="SAM" id="MobiDB-lite"/>
    </source>
</evidence>
<evidence type="ECO:0000313" key="2">
    <source>
        <dbReference type="EMBL" id="KAK2664420.1"/>
    </source>
</evidence>
<accession>A0AAE0CUW1</accession>
<evidence type="ECO:0000313" key="3">
    <source>
        <dbReference type="Proteomes" id="UP001280121"/>
    </source>
</evidence>
<organism evidence="2 3">
    <name type="scientific">Dipteronia dyeriana</name>
    <dbReference type="NCBI Taxonomy" id="168575"/>
    <lineage>
        <taxon>Eukaryota</taxon>
        <taxon>Viridiplantae</taxon>
        <taxon>Streptophyta</taxon>
        <taxon>Embryophyta</taxon>
        <taxon>Tracheophyta</taxon>
        <taxon>Spermatophyta</taxon>
        <taxon>Magnoliopsida</taxon>
        <taxon>eudicotyledons</taxon>
        <taxon>Gunneridae</taxon>
        <taxon>Pentapetalae</taxon>
        <taxon>rosids</taxon>
        <taxon>malvids</taxon>
        <taxon>Sapindales</taxon>
        <taxon>Sapindaceae</taxon>
        <taxon>Hippocastanoideae</taxon>
        <taxon>Acereae</taxon>
        <taxon>Dipteronia</taxon>
    </lineage>
</organism>